<dbReference type="InterPro" id="IPR001509">
    <property type="entry name" value="Epimerase_deHydtase"/>
</dbReference>
<dbReference type="Proteomes" id="UP000215367">
    <property type="component" value="Unassembled WGS sequence"/>
</dbReference>
<evidence type="ECO:0000313" key="3">
    <source>
        <dbReference type="Proteomes" id="UP000215367"/>
    </source>
</evidence>
<dbReference type="SUPFAM" id="SSF51735">
    <property type="entry name" value="NAD(P)-binding Rossmann-fold domains"/>
    <property type="match status" value="1"/>
</dbReference>
<evidence type="ECO:0000259" key="1">
    <source>
        <dbReference type="Pfam" id="PF01370"/>
    </source>
</evidence>
<dbReference type="Gene3D" id="3.40.50.720">
    <property type="entry name" value="NAD(P)-binding Rossmann-like Domain"/>
    <property type="match status" value="1"/>
</dbReference>
<gene>
    <name evidence="2" type="ORF">CHT98_21235</name>
</gene>
<dbReference type="AlphaFoldDB" id="A0A235H966"/>
<sequence length="312" mass="34274">MKILLTGASSFTGYWIARALHQAGHHVVATLRGAPEGYDGVRGERVRRLGGVAEIVPDCVFGEARFLDLVQAGGWDLLCHHAANVTNYRSPDFDAAGALAENTRNLPVLLRRLADQGSRGVVLTGSVFEQDEGAGTQPLHAFSPYGLSKGLTDQTFRYWTAAVGMPMGKFVIPNPFGPFEEPRFCAYLLKCWSKGETASVKTPLYVRDNIHVDLLALSYAAFCAELPESPGFYRRNVSGYVESQGAFAVRYAAELRPRVGLDCRVELMEQTDFSEPMVRINTDRVDAAALGWSERDAWDAIAAYCREFGLLA</sequence>
<geneLocation type="plasmid" evidence="2">
    <name>unnamed</name>
</geneLocation>
<dbReference type="InterPro" id="IPR036291">
    <property type="entry name" value="NAD(P)-bd_dom_sf"/>
</dbReference>
<keyword evidence="2" id="KW-0614">Plasmid</keyword>
<evidence type="ECO:0000313" key="2">
    <source>
        <dbReference type="EMBL" id="OYD82282.1"/>
    </source>
</evidence>
<name>A0A235H966_AZOBR</name>
<feature type="domain" description="NAD-dependent epimerase/dehydratase" evidence="1">
    <location>
        <begin position="3"/>
        <end position="213"/>
    </location>
</feature>
<proteinExistence type="predicted"/>
<comment type="caution">
    <text evidence="2">The sequence shown here is derived from an EMBL/GenBank/DDBJ whole genome shotgun (WGS) entry which is preliminary data.</text>
</comment>
<reference evidence="2 3" key="1">
    <citation type="submission" date="2017-07" db="EMBL/GenBank/DDBJ databases">
        <title>Whole genome sequence of Azospirillum brasilense 2A1, a potential biofertilizer strain.</title>
        <authorList>
            <person name="Fontana C.A."/>
            <person name="Toffoli L.M."/>
            <person name="Salazar S.M."/>
            <person name="Puglisi E."/>
            <person name="Pedraza R."/>
            <person name="Bassi D."/>
            <person name="Cocconcelli P.S."/>
        </authorList>
    </citation>
    <scope>NUCLEOTIDE SEQUENCE [LARGE SCALE GENOMIC DNA]</scope>
    <source>
        <strain evidence="2 3">2A1</strain>
        <plasmid evidence="2">unnamed</plasmid>
    </source>
</reference>
<accession>A0A235H966</accession>
<protein>
    <submittedName>
        <fullName evidence="2">Epimerase</fullName>
    </submittedName>
</protein>
<dbReference type="EMBL" id="NOWT01000023">
    <property type="protein sequence ID" value="OYD82282.1"/>
    <property type="molecule type" value="Genomic_DNA"/>
</dbReference>
<organism evidence="2 3">
    <name type="scientific">Azospirillum brasilense</name>
    <dbReference type="NCBI Taxonomy" id="192"/>
    <lineage>
        <taxon>Bacteria</taxon>
        <taxon>Pseudomonadati</taxon>
        <taxon>Pseudomonadota</taxon>
        <taxon>Alphaproteobacteria</taxon>
        <taxon>Rhodospirillales</taxon>
        <taxon>Azospirillaceae</taxon>
        <taxon>Azospirillum</taxon>
    </lineage>
</organism>
<dbReference type="Pfam" id="PF01370">
    <property type="entry name" value="Epimerase"/>
    <property type="match status" value="1"/>
</dbReference>
<dbReference type="RefSeq" id="WP_094305473.1">
    <property type="nucleotide sequence ID" value="NZ_NOWT01000023.1"/>
</dbReference>